<reference evidence="1" key="1">
    <citation type="submission" date="2019-08" db="EMBL/GenBank/DDBJ databases">
        <authorList>
            <person name="Kucharzyk K."/>
            <person name="Murdoch R.W."/>
            <person name="Higgins S."/>
            <person name="Loffler F."/>
        </authorList>
    </citation>
    <scope>NUCLEOTIDE SEQUENCE</scope>
</reference>
<proteinExistence type="predicted"/>
<protein>
    <submittedName>
        <fullName evidence="1">Uncharacterized protein</fullName>
    </submittedName>
</protein>
<dbReference type="EMBL" id="VSSQ01004780">
    <property type="protein sequence ID" value="MPM26612.1"/>
    <property type="molecule type" value="Genomic_DNA"/>
</dbReference>
<comment type="caution">
    <text evidence="1">The sequence shown here is derived from an EMBL/GenBank/DDBJ whole genome shotgun (WGS) entry which is preliminary data.</text>
</comment>
<name>A0A644YD92_9ZZZZ</name>
<organism evidence="1">
    <name type="scientific">bioreactor metagenome</name>
    <dbReference type="NCBI Taxonomy" id="1076179"/>
    <lineage>
        <taxon>unclassified sequences</taxon>
        <taxon>metagenomes</taxon>
        <taxon>ecological metagenomes</taxon>
    </lineage>
</organism>
<gene>
    <name evidence="1" type="ORF">SDC9_73116</name>
</gene>
<accession>A0A644YD92</accession>
<sequence length="211" mass="23868">MNKAKSLVRKILICWMALSCIIITSVSISNDVLAAAPWNGYAIYRSGVMWNLNDHAGLMDGNTMNSNNPVLHAKGYGDTVKLDTWINFTSDDALFVGIFKPNNCTITPMMAGYFTAKARELIGIPYNVLDQIVYDAGSNYWVYPEDISHLRCDGVVEYVYEWYNFRVGGSDSNWNISRNLLANYWEHSAFFITPRKQHTELLTFVQSGVPN</sequence>
<evidence type="ECO:0000313" key="1">
    <source>
        <dbReference type="EMBL" id="MPM26612.1"/>
    </source>
</evidence>
<dbReference type="AlphaFoldDB" id="A0A644YD92"/>